<dbReference type="Proteomes" id="UP000198329">
    <property type="component" value="Chromosome I"/>
</dbReference>
<dbReference type="EMBL" id="CP011036">
    <property type="protein sequence ID" value="ASM54083.1"/>
    <property type="molecule type" value="Genomic_DNA"/>
</dbReference>
<dbReference type="GeneID" id="300943953"/>
<proteinExistence type="predicted"/>
<dbReference type="KEGG" id="png:PNIG_a2017"/>
<dbReference type="AlphaFoldDB" id="A0AAC9UI51"/>
<evidence type="ECO:0000313" key="1">
    <source>
        <dbReference type="EMBL" id="ASM54083.1"/>
    </source>
</evidence>
<evidence type="ECO:0000313" key="2">
    <source>
        <dbReference type="Proteomes" id="UP000198329"/>
    </source>
</evidence>
<protein>
    <submittedName>
        <fullName evidence="1">Uncharacterized protein</fullName>
    </submittedName>
</protein>
<name>A0AAC9UI51_9GAMM</name>
<sequence>MKLGEITQFDVHAKCPHCENETTVYQSELKDEEADCQHCDESFQVKLDADY</sequence>
<gene>
    <name evidence="1" type="ORF">PNIG_a2017</name>
</gene>
<dbReference type="RefSeq" id="WP_167376933.1">
    <property type="nucleotide sequence ID" value="NZ_BJXZ01000023.1"/>
</dbReference>
<accession>A0AAC9UI51</accession>
<organism evidence="1 2">
    <name type="scientific">Pseudoalteromonas nigrifaciens</name>
    <dbReference type="NCBI Taxonomy" id="28109"/>
    <lineage>
        <taxon>Bacteria</taxon>
        <taxon>Pseudomonadati</taxon>
        <taxon>Pseudomonadota</taxon>
        <taxon>Gammaproteobacteria</taxon>
        <taxon>Alteromonadales</taxon>
        <taxon>Pseudoalteromonadaceae</taxon>
        <taxon>Pseudoalteromonas</taxon>
    </lineage>
</organism>
<keyword evidence="2" id="KW-1185">Reference proteome</keyword>
<reference evidence="1 2" key="1">
    <citation type="submission" date="2015-03" db="EMBL/GenBank/DDBJ databases">
        <authorList>
            <person name="Xie B.-B."/>
            <person name="Rong J.-C."/>
            <person name="Qin Q.-L."/>
            <person name="Zhang Y.-Z."/>
        </authorList>
    </citation>
    <scope>NUCLEOTIDE SEQUENCE [LARGE SCALE GENOMIC DNA]</scope>
    <source>
        <strain evidence="1 2">KMM 661</strain>
    </source>
</reference>